<dbReference type="Proteomes" id="UP000177725">
    <property type="component" value="Unassembled WGS sequence"/>
</dbReference>
<sequence length="444" mass="47264">MKKILISLMTIGVVAGMVVIGGTTAFFSDTETSTGNTFTAGALDLSIDNSSYLNGVFNAATSWLLANDLTGKLFFDFHDLKPGDWGEDTISLHTENDAWACMEIDITGNDDNGINEPEADDGDVTNGAGNGELQNFVSFVWWADDGDNVLEEDENDNVFFTENLISALDGLKVTLADSQGGIFGPGSLDGDLTYYIGKAWCFGDFTLSPVTQDGPVQIGLNGFPLNGPDVRNSGIVCDGSQLDNITQTDSVMANISFSAVQSRNNPNFLCAPIECEEIWAESVESNVQGTRKNGSAVLATRTDPTQALVAQTTGADYDSVTEGTFYSLGFNIGNLEGGSIVVDFGSPIYPVAGANNDIQIFEVTGGTVYPDETVKVEASQNAGGPWTLLSAAAIRDEALDISPLPWARFIQITDVSIIGDYEDIADAYDLDGVKAFCRNSLIPI</sequence>
<dbReference type="InterPro" id="IPR023833">
    <property type="entry name" value="Signal_pept_SipW-depend-type"/>
</dbReference>
<reference evidence="1 2" key="1">
    <citation type="journal article" date="2016" name="Nat. Commun.">
        <title>Thousands of microbial genomes shed light on interconnected biogeochemical processes in an aquifer system.</title>
        <authorList>
            <person name="Anantharaman K."/>
            <person name="Brown C.T."/>
            <person name="Hug L.A."/>
            <person name="Sharon I."/>
            <person name="Castelle C.J."/>
            <person name="Probst A.J."/>
            <person name="Thomas B.C."/>
            <person name="Singh A."/>
            <person name="Wilkins M.J."/>
            <person name="Karaoz U."/>
            <person name="Brodie E.L."/>
            <person name="Williams K.H."/>
            <person name="Hubbard S.S."/>
            <person name="Banfield J.F."/>
        </authorList>
    </citation>
    <scope>NUCLEOTIDE SEQUENCE [LARGE SCALE GENOMIC DNA]</scope>
</reference>
<protein>
    <submittedName>
        <fullName evidence="1">Uncharacterized protein</fullName>
    </submittedName>
</protein>
<dbReference type="EMBL" id="MHMV01000057">
    <property type="protein sequence ID" value="OGZ33009.1"/>
    <property type="molecule type" value="Genomic_DNA"/>
</dbReference>
<dbReference type="Pfam" id="PF12389">
    <property type="entry name" value="Peptidase_M73"/>
    <property type="match status" value="1"/>
</dbReference>
<dbReference type="InterPro" id="IPR022121">
    <property type="entry name" value="Peptidase_M73_camelysin"/>
</dbReference>
<dbReference type="NCBIfam" id="TIGR04088">
    <property type="entry name" value="cognate_SipW"/>
    <property type="match status" value="1"/>
</dbReference>
<organism evidence="1 2">
    <name type="scientific">Candidatus Portnoybacteria bacterium RBG_13_41_18</name>
    <dbReference type="NCBI Taxonomy" id="1801991"/>
    <lineage>
        <taxon>Bacteria</taxon>
        <taxon>Candidatus Portnoyibacteriota</taxon>
    </lineage>
</organism>
<evidence type="ECO:0000313" key="1">
    <source>
        <dbReference type="EMBL" id="OGZ33009.1"/>
    </source>
</evidence>
<accession>A0A1G2F4R2</accession>
<evidence type="ECO:0000313" key="2">
    <source>
        <dbReference type="Proteomes" id="UP000177725"/>
    </source>
</evidence>
<gene>
    <name evidence="1" type="ORF">A2174_03420</name>
</gene>
<proteinExistence type="predicted"/>
<name>A0A1G2F4R2_9BACT</name>
<comment type="caution">
    <text evidence="1">The sequence shown here is derived from an EMBL/GenBank/DDBJ whole genome shotgun (WGS) entry which is preliminary data.</text>
</comment>
<dbReference type="AlphaFoldDB" id="A0A1G2F4R2"/>